<proteinExistence type="predicted"/>
<name>A0A8D9ATB2_9HEMI</name>
<dbReference type="EMBL" id="HBUF01582911">
    <property type="protein sequence ID" value="CAG6770792.1"/>
    <property type="molecule type" value="Transcribed_RNA"/>
</dbReference>
<dbReference type="AlphaFoldDB" id="A0A8D9ATB2"/>
<evidence type="ECO:0000313" key="1">
    <source>
        <dbReference type="EMBL" id="CAG6770792.1"/>
    </source>
</evidence>
<organism evidence="1">
    <name type="scientific">Cacopsylla melanoneura</name>
    <dbReference type="NCBI Taxonomy" id="428564"/>
    <lineage>
        <taxon>Eukaryota</taxon>
        <taxon>Metazoa</taxon>
        <taxon>Ecdysozoa</taxon>
        <taxon>Arthropoda</taxon>
        <taxon>Hexapoda</taxon>
        <taxon>Insecta</taxon>
        <taxon>Pterygota</taxon>
        <taxon>Neoptera</taxon>
        <taxon>Paraneoptera</taxon>
        <taxon>Hemiptera</taxon>
        <taxon>Sternorrhyncha</taxon>
        <taxon>Psylloidea</taxon>
        <taxon>Psyllidae</taxon>
        <taxon>Psyllinae</taxon>
        <taxon>Cacopsylla</taxon>
    </lineage>
</organism>
<sequence>MCVTKIVNFRKHFQRNGYNTCYLYCLNRTEKSLYLQCPFLYVNNKFKKRRLKLVKRNAVSTHGRWTLIVINQCSIIKLKSPHCYNEHKLSLWCESGNNLYTRLMGGAIICVVQNYVKKIRLWIDCSSLKKFFIA</sequence>
<protein>
    <submittedName>
        <fullName evidence="1">Uncharacterized protein</fullName>
    </submittedName>
</protein>
<reference evidence="1" key="1">
    <citation type="submission" date="2021-05" db="EMBL/GenBank/DDBJ databases">
        <authorList>
            <person name="Alioto T."/>
            <person name="Alioto T."/>
            <person name="Gomez Garrido J."/>
        </authorList>
    </citation>
    <scope>NUCLEOTIDE SEQUENCE</scope>
</reference>
<accession>A0A8D9ATB2</accession>